<organism evidence="1 2">
    <name type="scientific">Paenarthrobacter aurescens (strain TC1)</name>
    <dbReference type="NCBI Taxonomy" id="290340"/>
    <lineage>
        <taxon>Bacteria</taxon>
        <taxon>Bacillati</taxon>
        <taxon>Actinomycetota</taxon>
        <taxon>Actinomycetes</taxon>
        <taxon>Micrococcales</taxon>
        <taxon>Micrococcaceae</taxon>
        <taxon>Paenarthrobacter</taxon>
    </lineage>
</organism>
<dbReference type="EMBL" id="CP000474">
    <property type="protein sequence ID" value="ABM08343.1"/>
    <property type="molecule type" value="Genomic_DNA"/>
</dbReference>
<sequence length="162" mass="16267">MGGQSSPREPGSVGFMLNFSSTRRRAGLVAITTAALLGVCGCQAPVNIEDADVPAWKEKVLPAASGVVLEDSGKILNRDPLVKESANVPAGSYTLTMACDGGGKAYFAVSSGGNKITDAAAACNGSLDVVKIKVPGAGPLSISTSSVDAPLIFAYHVVSAAA</sequence>
<evidence type="ECO:0000313" key="1">
    <source>
        <dbReference type="EMBL" id="ABM08343.1"/>
    </source>
</evidence>
<gene>
    <name evidence="1" type="ordered locus">AAur_3337</name>
</gene>
<dbReference type="STRING" id="290340.AAur_3337"/>
<dbReference type="Proteomes" id="UP000000637">
    <property type="component" value="Chromosome"/>
</dbReference>
<name>A1R9X1_PAEAT</name>
<reference evidence="1 2" key="1">
    <citation type="journal article" date="2006" name="PLoS Genet.">
        <title>Secrets of soil survival revealed by the genome sequence of Arthrobacter aurescens TC1.</title>
        <authorList>
            <person name="Mongodin E.F."/>
            <person name="Shapir N."/>
            <person name="Daugherty S.C."/>
            <person name="DeBoy R.T."/>
            <person name="Emerson J.B."/>
            <person name="Shvartzbeyn A."/>
            <person name="Radune D."/>
            <person name="Vamathevan J."/>
            <person name="Riggs F."/>
            <person name="Grinberg V."/>
            <person name="Khouri H."/>
            <person name="Wackett L.P."/>
            <person name="Nelson K.E."/>
            <person name="Sadowsky M.J."/>
        </authorList>
    </citation>
    <scope>NUCLEOTIDE SEQUENCE [LARGE SCALE GENOMIC DNA]</scope>
    <source>
        <strain evidence="1 2">TC1</strain>
    </source>
</reference>
<proteinExistence type="predicted"/>
<evidence type="ECO:0000313" key="2">
    <source>
        <dbReference type="Proteomes" id="UP000000637"/>
    </source>
</evidence>
<dbReference type="KEGG" id="aau:AAur_3337"/>
<dbReference type="OrthoDB" id="4941933at2"/>
<keyword evidence="2" id="KW-1185">Reference proteome</keyword>
<protein>
    <submittedName>
        <fullName evidence="1">Uncharacterized protein</fullName>
    </submittedName>
</protein>
<dbReference type="HOGENOM" id="CLU_1665815_0_0_11"/>
<dbReference type="AlphaFoldDB" id="A1R9X1"/>
<accession>A1R9X1</accession>